<dbReference type="InterPro" id="IPR029045">
    <property type="entry name" value="ClpP/crotonase-like_dom_sf"/>
</dbReference>
<dbReference type="GO" id="GO:0008300">
    <property type="term" value="P:isoprenoid catabolic process"/>
    <property type="evidence" value="ECO:0007669"/>
    <property type="project" value="TreeGrafter"/>
</dbReference>
<dbReference type="GO" id="GO:0016829">
    <property type="term" value="F:lyase activity"/>
    <property type="evidence" value="ECO:0007669"/>
    <property type="project" value="UniProtKB-KW"/>
</dbReference>
<protein>
    <submittedName>
        <fullName evidence="2">p-hydroxycinnamoyl CoA hydratase/lyase</fullName>
    </submittedName>
</protein>
<name>A0A290Z8P2_9PSEU</name>
<dbReference type="PANTHER" id="PTHR42964">
    <property type="entry name" value="ENOYL-COA HYDRATASE"/>
    <property type="match status" value="1"/>
</dbReference>
<dbReference type="Pfam" id="PF00378">
    <property type="entry name" value="ECH_1"/>
    <property type="match status" value="1"/>
</dbReference>
<dbReference type="SUPFAM" id="SSF52096">
    <property type="entry name" value="ClpP/crotonase"/>
    <property type="match status" value="1"/>
</dbReference>
<dbReference type="EMBL" id="CP023445">
    <property type="protein sequence ID" value="ATE55387.1"/>
    <property type="molecule type" value="Genomic_DNA"/>
</dbReference>
<evidence type="ECO:0000256" key="1">
    <source>
        <dbReference type="ARBA" id="ARBA00005254"/>
    </source>
</evidence>
<evidence type="ECO:0000313" key="3">
    <source>
        <dbReference type="Proteomes" id="UP000218505"/>
    </source>
</evidence>
<proteinExistence type="inferred from homology"/>
<organism evidence="2 3">
    <name type="scientific">Actinosynnema pretiosum</name>
    <dbReference type="NCBI Taxonomy" id="42197"/>
    <lineage>
        <taxon>Bacteria</taxon>
        <taxon>Bacillati</taxon>
        <taxon>Actinomycetota</taxon>
        <taxon>Actinomycetes</taxon>
        <taxon>Pseudonocardiales</taxon>
        <taxon>Pseudonocardiaceae</taxon>
        <taxon>Actinosynnema</taxon>
    </lineage>
</organism>
<dbReference type="InterPro" id="IPR051683">
    <property type="entry name" value="Enoyl-CoA_Hydratase/Isomerase"/>
</dbReference>
<dbReference type="Proteomes" id="UP000218505">
    <property type="component" value="Chromosome"/>
</dbReference>
<dbReference type="AlphaFoldDB" id="A0A290Z8P2"/>
<dbReference type="KEGG" id="apre:CNX65_20610"/>
<dbReference type="Gene3D" id="3.90.226.10">
    <property type="entry name" value="2-enoyl-CoA Hydratase, Chain A, domain 1"/>
    <property type="match status" value="1"/>
</dbReference>
<dbReference type="CDD" id="cd06558">
    <property type="entry name" value="crotonase-like"/>
    <property type="match status" value="1"/>
</dbReference>
<gene>
    <name evidence="2" type="ORF">CNX65_20610</name>
</gene>
<evidence type="ECO:0000313" key="2">
    <source>
        <dbReference type="EMBL" id="ATE55387.1"/>
    </source>
</evidence>
<comment type="similarity">
    <text evidence="1">Belongs to the enoyl-CoA hydratase/isomerase family.</text>
</comment>
<keyword evidence="3" id="KW-1185">Reference proteome</keyword>
<dbReference type="NCBIfam" id="NF006588">
    <property type="entry name" value="PRK09120.1"/>
    <property type="match status" value="1"/>
</dbReference>
<accession>A0A290Z8P2</accession>
<sequence>MITLETVNVEIDGPRATIYLNRPDKKNAMNPQMHGDVNRALDAIEEAGTVKAVVVTGNGDSFSSGMDLEECFLRPFDDPQLFHRTNLVALTWFKRLKAFPAVTIAKVNGFAFGGGFLVTGLCDLAVASETALIGLSEINFGIFPAGGATWAATHNLARKQALYHILTGDAMTGKDAERHGLVNRAVPADQLDAATDELVGKIVKKNPITLQLAKQVYEGTTRLDLPAAIDYDQAKLWELSRLSGNEWINVALRQFEKRSYQPGLSTYDRGEKDAVR</sequence>
<reference evidence="2" key="1">
    <citation type="submission" date="2017-09" db="EMBL/GenBank/DDBJ databases">
        <title>Complete Genome Sequence of ansamitocin-producing Bacterium Actinosynnema pretiosum X47.</title>
        <authorList>
            <person name="Cao G."/>
            <person name="Zong G."/>
            <person name="Zhong C."/>
            <person name="Fu J."/>
        </authorList>
    </citation>
    <scope>NUCLEOTIDE SEQUENCE [LARGE SCALE GENOMIC DNA]</scope>
    <source>
        <strain evidence="2">X47</strain>
    </source>
</reference>
<dbReference type="PANTHER" id="PTHR42964:SF1">
    <property type="entry name" value="POLYKETIDE BIOSYNTHESIS ENOYL-COA HYDRATASE PKSH-RELATED"/>
    <property type="match status" value="1"/>
</dbReference>
<dbReference type="RefSeq" id="WP_096495221.1">
    <property type="nucleotide sequence ID" value="NZ_CP023445.1"/>
</dbReference>
<dbReference type="InterPro" id="IPR001753">
    <property type="entry name" value="Enoyl-CoA_hydra/iso"/>
</dbReference>